<dbReference type="NCBIfam" id="NF047389">
    <property type="entry name" value="ATPase_Sll1717"/>
    <property type="match status" value="1"/>
</dbReference>
<keyword evidence="2" id="KW-1185">Reference proteome</keyword>
<dbReference type="RefSeq" id="WP_061900809.1">
    <property type="nucleotide sequence ID" value="NZ_LOBP01000188.1"/>
</dbReference>
<dbReference type="Gene3D" id="3.40.50.300">
    <property type="entry name" value="P-loop containing nucleotide triphosphate hydrolases"/>
    <property type="match status" value="1"/>
</dbReference>
<dbReference type="InterPro" id="IPR027417">
    <property type="entry name" value="P-loop_NTPase"/>
</dbReference>
<gene>
    <name evidence="1" type="ORF">ATY35_19880</name>
</gene>
<evidence type="ECO:0000313" key="2">
    <source>
        <dbReference type="Proteomes" id="UP000075609"/>
    </source>
</evidence>
<evidence type="ECO:0000313" key="1">
    <source>
        <dbReference type="EMBL" id="KYN81668.1"/>
    </source>
</evidence>
<dbReference type="SUPFAM" id="SSF52540">
    <property type="entry name" value="P-loop containing nucleoside triphosphate hydrolases"/>
    <property type="match status" value="1"/>
</dbReference>
<sequence length="494" mass="56932">MEFGEFYKKLGLNEYPFSTYTSENEVDKLDNLFVIPPCYDPLLESYKRKSTIILSGERGTGKTFLVNRLSGKPSKDELLINLDDYSDLKTKLQPKDFHVFLIKKITEELFFQLADDKKRISKASEENKLLLSYLLSRYVSNISRAKLRSDIENIQIGKCKRAANWFYNKFRGVLNWGATATTSVVADLVTKHFSTLPPIDEGKVKNFFPEINIGAKSDFIDQKESFVFFERLLSLVHSLGYSRLTVILDKIDEDDRFDNDAQKISDFVEPILKDSKLLLHDKLQLVVSLWSVPYRFLKDRFRTQKHDTHSIEWTDEKLIQVLNSRLEAYSDGVVKNISDILDYSSDILLEKTIPLANKNPRDLWHIMNSILKAQYTLDSNSKISEQATDMGIEQFVREFNYYEYYPRKANARANSMDIYSYVQHLQKLDSPRFSKSKLNEKAGTGGSTDNYVTNMEKIGLIKKTGEKTKGGGVEYIISDPKVVYAMDNGIKIQQ</sequence>
<protein>
    <submittedName>
        <fullName evidence="1">Uncharacterized protein</fullName>
    </submittedName>
</protein>
<proteinExistence type="predicted"/>
<reference evidence="1 2" key="1">
    <citation type="submission" date="2015-12" db="EMBL/GenBank/DDBJ databases">
        <authorList>
            <person name="Tarr C.L."/>
            <person name="Gladney L.M."/>
        </authorList>
    </citation>
    <scope>NUCLEOTIDE SEQUENCE [LARGE SCALE GENOMIC DNA]</scope>
    <source>
        <strain evidence="1 2">1048-83</strain>
    </source>
</reference>
<name>A0ABR5W0H6_9VIBR</name>
<comment type="caution">
    <text evidence="1">The sequence shown here is derived from an EMBL/GenBank/DDBJ whole genome shotgun (WGS) entry which is preliminary data.</text>
</comment>
<organism evidence="1 2">
    <name type="scientific">Vibrio cidicii</name>
    <dbReference type="NCBI Taxonomy" id="1763883"/>
    <lineage>
        <taxon>Bacteria</taxon>
        <taxon>Pseudomonadati</taxon>
        <taxon>Pseudomonadota</taxon>
        <taxon>Gammaproteobacteria</taxon>
        <taxon>Vibrionales</taxon>
        <taxon>Vibrionaceae</taxon>
        <taxon>Vibrio</taxon>
    </lineage>
</organism>
<dbReference type="InterPro" id="IPR059206">
    <property type="entry name" value="Sll1717-like"/>
</dbReference>
<accession>A0ABR5W0H6</accession>
<dbReference type="Proteomes" id="UP000075609">
    <property type="component" value="Unassembled WGS sequence"/>
</dbReference>
<dbReference type="EMBL" id="LOBP01000188">
    <property type="protein sequence ID" value="KYN81668.1"/>
    <property type="molecule type" value="Genomic_DNA"/>
</dbReference>